<dbReference type="GO" id="GO:0005175">
    <property type="term" value="F:CD27 receptor binding"/>
    <property type="evidence" value="ECO:0000318"/>
    <property type="project" value="GO_Central"/>
</dbReference>
<evidence type="ECO:0000313" key="2">
    <source>
        <dbReference type="Proteomes" id="UP000008144"/>
    </source>
</evidence>
<sequence>MTKRRNPWSDDSPMQLKSHISAREVANGVNGSVFKEHIHDHTKNLLTSGAKEFYAKSNGQHLENINNNNEMSTLCEEKPQKSIVSFFCKGPRQKLDHRIKKKLDNLHPHCEHENPTSQCFFCDQVICPSCEQFCCLCNHSFCSLCSVLSYSYPNEMAICLSCKR</sequence>
<dbReference type="Pfam" id="PF05458">
    <property type="entry name" value="Siva"/>
    <property type="match status" value="1"/>
</dbReference>
<reference evidence="1" key="2">
    <citation type="journal article" date="2008" name="Genome Biol.">
        <title>Improved genome assembly and evidence-based global gene model set for the chordate Ciona intestinalis: new insight into intron and operon populations.</title>
        <authorList>
            <person name="Satou Y."/>
            <person name="Mineta K."/>
            <person name="Ogasawara M."/>
            <person name="Sasakura Y."/>
            <person name="Shoguchi E."/>
            <person name="Ueno K."/>
            <person name="Yamada L."/>
            <person name="Matsumoto J."/>
            <person name="Wasserscheid J."/>
            <person name="Dewar K."/>
            <person name="Wiley G.B."/>
            <person name="Macmil S.L."/>
            <person name="Roe B.A."/>
            <person name="Zeller R.W."/>
            <person name="Hastings K.E."/>
            <person name="Lemaire P."/>
            <person name="Lindquist E."/>
            <person name="Endo T."/>
            <person name="Hotta K."/>
            <person name="Inaba K."/>
        </authorList>
    </citation>
    <scope>NUCLEOTIDE SEQUENCE [LARGE SCALE GENOMIC DNA]</scope>
    <source>
        <strain evidence="1">wild type</strain>
    </source>
</reference>
<dbReference type="HOGENOM" id="CLU_1557237_0_0_1"/>
<dbReference type="Proteomes" id="UP000008144">
    <property type="component" value="Chromosome 10"/>
</dbReference>
<gene>
    <name evidence="1" type="primary">LOC100178450</name>
</gene>
<protein>
    <submittedName>
        <fullName evidence="1">Apoptosis regulatory protein Siva-like</fullName>
    </submittedName>
</protein>
<dbReference type="GeneTree" id="ENSGT00390000004842"/>
<accession>F6YRB7</accession>
<dbReference type="OMA" id="CSVLRYT"/>
<dbReference type="InterPro" id="IPR022773">
    <property type="entry name" value="Siva"/>
</dbReference>
<dbReference type="GO" id="GO:0097191">
    <property type="term" value="P:extrinsic apoptotic signaling pathway"/>
    <property type="evidence" value="ECO:0000318"/>
    <property type="project" value="GO_Central"/>
</dbReference>
<accession>A0A1W2W029</accession>
<reference evidence="1" key="4">
    <citation type="submission" date="2025-09" db="UniProtKB">
        <authorList>
            <consortium name="Ensembl"/>
        </authorList>
    </citation>
    <scope>IDENTIFICATION</scope>
</reference>
<dbReference type="AlphaFoldDB" id="F6YRB7"/>
<dbReference type="GeneID" id="100178450"/>
<organism evidence="1 2">
    <name type="scientific">Ciona intestinalis</name>
    <name type="common">Transparent sea squirt</name>
    <name type="synonym">Ascidia intestinalis</name>
    <dbReference type="NCBI Taxonomy" id="7719"/>
    <lineage>
        <taxon>Eukaryota</taxon>
        <taxon>Metazoa</taxon>
        <taxon>Chordata</taxon>
        <taxon>Tunicata</taxon>
        <taxon>Ascidiacea</taxon>
        <taxon>Phlebobranchia</taxon>
        <taxon>Cionidae</taxon>
        <taxon>Ciona</taxon>
    </lineage>
</organism>
<reference evidence="1" key="3">
    <citation type="submission" date="2025-08" db="UniProtKB">
        <authorList>
            <consortium name="Ensembl"/>
        </authorList>
    </citation>
    <scope>IDENTIFICATION</scope>
</reference>
<dbReference type="PANTHER" id="PTHR14365:SF1">
    <property type="entry name" value="APOPTOSIS REGULATORY PROTEIN SIVA"/>
    <property type="match status" value="1"/>
</dbReference>
<dbReference type="Ensembl" id="ENSCINT00000026987.2">
    <property type="protein sequence ID" value="ENSCINP00000026741.2"/>
    <property type="gene ID" value="ENSCING00000014901.2"/>
</dbReference>
<evidence type="ECO:0000313" key="1">
    <source>
        <dbReference type="Ensembl" id="ENSCINP00000026741.2"/>
    </source>
</evidence>
<proteinExistence type="predicted"/>
<dbReference type="InParanoid" id="F6YRB7"/>
<dbReference type="OrthoDB" id="60860at2759"/>
<dbReference type="KEGG" id="cin:100178450"/>
<dbReference type="EMBL" id="EAAA01000466">
    <property type="status" value="NOT_ANNOTATED_CDS"/>
    <property type="molecule type" value="Genomic_DNA"/>
</dbReference>
<name>F6YRB7_CIOIN</name>
<dbReference type="PANTHER" id="PTHR14365">
    <property type="entry name" value="APOPTOSIS REGULATORY PROTEIN SIVA"/>
    <property type="match status" value="1"/>
</dbReference>
<dbReference type="RefSeq" id="XP_002119753.1">
    <property type="nucleotide sequence ID" value="XM_002119717.4"/>
</dbReference>
<keyword evidence="2" id="KW-1185">Reference proteome</keyword>
<reference evidence="2" key="1">
    <citation type="journal article" date="2002" name="Science">
        <title>The draft genome of Ciona intestinalis: insights into chordate and vertebrate origins.</title>
        <authorList>
            <person name="Dehal P."/>
            <person name="Satou Y."/>
            <person name="Campbell R.K."/>
            <person name="Chapman J."/>
            <person name="Degnan B."/>
            <person name="De Tomaso A."/>
            <person name="Davidson B."/>
            <person name="Di Gregorio A."/>
            <person name="Gelpke M."/>
            <person name="Goodstein D.M."/>
            <person name="Harafuji N."/>
            <person name="Hastings K.E."/>
            <person name="Ho I."/>
            <person name="Hotta K."/>
            <person name="Huang W."/>
            <person name="Kawashima T."/>
            <person name="Lemaire P."/>
            <person name="Martinez D."/>
            <person name="Meinertzhagen I.A."/>
            <person name="Necula S."/>
            <person name="Nonaka M."/>
            <person name="Putnam N."/>
            <person name="Rash S."/>
            <person name="Saiga H."/>
            <person name="Satake M."/>
            <person name="Terry A."/>
            <person name="Yamada L."/>
            <person name="Wang H.G."/>
            <person name="Awazu S."/>
            <person name="Azumi K."/>
            <person name="Boore J."/>
            <person name="Branno M."/>
            <person name="Chin-Bow S."/>
            <person name="DeSantis R."/>
            <person name="Doyle S."/>
            <person name="Francino P."/>
            <person name="Keys D.N."/>
            <person name="Haga S."/>
            <person name="Hayashi H."/>
            <person name="Hino K."/>
            <person name="Imai K.S."/>
            <person name="Inaba K."/>
            <person name="Kano S."/>
            <person name="Kobayashi K."/>
            <person name="Kobayashi M."/>
            <person name="Lee B.I."/>
            <person name="Makabe K.W."/>
            <person name="Manohar C."/>
            <person name="Matassi G."/>
            <person name="Medina M."/>
            <person name="Mochizuki Y."/>
            <person name="Mount S."/>
            <person name="Morishita T."/>
            <person name="Miura S."/>
            <person name="Nakayama A."/>
            <person name="Nishizaka S."/>
            <person name="Nomoto H."/>
            <person name="Ohta F."/>
            <person name="Oishi K."/>
            <person name="Rigoutsos I."/>
            <person name="Sano M."/>
            <person name="Sasaki A."/>
            <person name="Sasakura Y."/>
            <person name="Shoguchi E."/>
            <person name="Shin-i T."/>
            <person name="Spagnuolo A."/>
            <person name="Stainier D."/>
            <person name="Suzuki M.M."/>
            <person name="Tassy O."/>
            <person name="Takatori N."/>
            <person name="Tokuoka M."/>
            <person name="Yagi K."/>
            <person name="Yoshizaki F."/>
            <person name="Wada S."/>
            <person name="Zhang C."/>
            <person name="Hyatt P.D."/>
            <person name="Larimer F."/>
            <person name="Detter C."/>
            <person name="Doggett N."/>
            <person name="Glavina T."/>
            <person name="Hawkins T."/>
            <person name="Richardson P."/>
            <person name="Lucas S."/>
            <person name="Kohara Y."/>
            <person name="Levine M."/>
            <person name="Satoh N."/>
            <person name="Rokhsar D.S."/>
        </authorList>
    </citation>
    <scope>NUCLEOTIDE SEQUENCE [LARGE SCALE GENOMIC DNA]</scope>
</reference>